<evidence type="ECO:0000256" key="5">
    <source>
        <dbReference type="SAM" id="Phobius"/>
    </source>
</evidence>
<sequence length="338" mass="37239">NSRSFLYESLLFFREEMKGIFACVIAILLVVAQIPSGLTLPSTVPAFLWSSQQHESIYNNMGKTVDYRTISQKDLAKSVLSEGGWSKFLCSEENRQQSVDFAIVFVGKELQLDISRDKHADSTLMQSLQVSVESSNFSRAFPYVAALQMKEAMESSLLSGFAEACPNGLGIKDNIALLESCSVEDDKYRKLSDMDSVYDYLISRMENRQNGQTEMVVLCNGGSHSLEKLDQTWSEGQILSSLVSALKKLGASYTVLYASDPSGLVPYPSYRELDRFLSEGSVGNGSQKATYCDGVCQIKSSLLEGLFVAIVLLIILISGLCCMMGIDTPTRFEAPQDS</sequence>
<evidence type="ECO:0000313" key="7">
    <source>
        <dbReference type="EMBL" id="KAI3862756.1"/>
    </source>
</evidence>
<evidence type="ECO:0000256" key="1">
    <source>
        <dbReference type="ARBA" id="ARBA00004167"/>
    </source>
</evidence>
<feature type="transmembrane region" description="Helical" evidence="5">
    <location>
        <begin position="20"/>
        <end position="38"/>
    </location>
</feature>
<comment type="subcellular location">
    <subcellularLocation>
        <location evidence="1">Membrane</location>
        <topology evidence="1">Single-pass membrane protein</topology>
    </subcellularLocation>
</comment>
<dbReference type="PANTHER" id="PTHR35285">
    <property type="entry name" value="2-C-METHYL-D-ERYTHRITOL 4-PHOSPHATE CYTIDYLYLTRANSFERASE"/>
    <property type="match status" value="1"/>
</dbReference>
<dbReference type="InterPro" id="IPR046756">
    <property type="entry name" value="VAS1/VOA1_TM"/>
</dbReference>
<reference evidence="7" key="1">
    <citation type="submission" date="2022-04" db="EMBL/GenBank/DDBJ databases">
        <title>A functionally conserved STORR gene fusion in Papaver species that diverged 16.8 million years ago.</title>
        <authorList>
            <person name="Catania T."/>
        </authorList>
    </citation>
    <scope>NUCLEOTIDE SEQUENCE</scope>
    <source>
        <strain evidence="7">S-188037</strain>
    </source>
</reference>
<dbReference type="GO" id="GO:0016020">
    <property type="term" value="C:membrane"/>
    <property type="evidence" value="ECO:0007669"/>
    <property type="project" value="UniProtKB-SubCell"/>
</dbReference>
<keyword evidence="2 5" id="KW-0812">Transmembrane</keyword>
<protein>
    <recommendedName>
        <fullName evidence="6">V-type proton ATPase subunit S1/VOA1 transmembrane domain-containing protein</fullName>
    </recommendedName>
</protein>
<dbReference type="AlphaFoldDB" id="A0AAD4S4E9"/>
<evidence type="ECO:0000256" key="3">
    <source>
        <dbReference type="ARBA" id="ARBA00022989"/>
    </source>
</evidence>
<evidence type="ECO:0000313" key="8">
    <source>
        <dbReference type="Proteomes" id="UP001202328"/>
    </source>
</evidence>
<gene>
    <name evidence="7" type="ORF">MKW98_008596</name>
</gene>
<feature type="non-terminal residue" evidence="7">
    <location>
        <position position="338"/>
    </location>
</feature>
<name>A0AAD4S4E9_9MAGN</name>
<dbReference type="Pfam" id="PF20520">
    <property type="entry name" value="Ac45-VOA1_TM"/>
    <property type="match status" value="1"/>
</dbReference>
<keyword evidence="3 5" id="KW-1133">Transmembrane helix</keyword>
<dbReference type="EMBL" id="JAJJMB010014087">
    <property type="protein sequence ID" value="KAI3862756.1"/>
    <property type="molecule type" value="Genomic_DNA"/>
</dbReference>
<keyword evidence="4 5" id="KW-0472">Membrane</keyword>
<feature type="domain" description="V-type proton ATPase subunit S1/VOA1 transmembrane" evidence="6">
    <location>
        <begin position="302"/>
        <end position="333"/>
    </location>
</feature>
<dbReference type="Proteomes" id="UP001202328">
    <property type="component" value="Unassembled WGS sequence"/>
</dbReference>
<evidence type="ECO:0000256" key="2">
    <source>
        <dbReference type="ARBA" id="ARBA00022692"/>
    </source>
</evidence>
<feature type="transmembrane region" description="Helical" evidence="5">
    <location>
        <begin position="306"/>
        <end position="326"/>
    </location>
</feature>
<evidence type="ECO:0000259" key="6">
    <source>
        <dbReference type="Pfam" id="PF20520"/>
    </source>
</evidence>
<organism evidence="7 8">
    <name type="scientific">Papaver atlanticum</name>
    <dbReference type="NCBI Taxonomy" id="357466"/>
    <lineage>
        <taxon>Eukaryota</taxon>
        <taxon>Viridiplantae</taxon>
        <taxon>Streptophyta</taxon>
        <taxon>Embryophyta</taxon>
        <taxon>Tracheophyta</taxon>
        <taxon>Spermatophyta</taxon>
        <taxon>Magnoliopsida</taxon>
        <taxon>Ranunculales</taxon>
        <taxon>Papaveraceae</taxon>
        <taxon>Papaveroideae</taxon>
        <taxon>Papaver</taxon>
    </lineage>
</organism>
<comment type="caution">
    <text evidence="7">The sequence shown here is derived from an EMBL/GenBank/DDBJ whole genome shotgun (WGS) entry which is preliminary data.</text>
</comment>
<keyword evidence="8" id="KW-1185">Reference proteome</keyword>
<accession>A0AAD4S4E9</accession>
<evidence type="ECO:0000256" key="4">
    <source>
        <dbReference type="ARBA" id="ARBA00023136"/>
    </source>
</evidence>
<dbReference type="PANTHER" id="PTHR35285:SF1">
    <property type="entry name" value="2-C-METHYL-D-ERYTHRITOL 4-PHOSPHATE CYTIDYLYLTRANSFERASE"/>
    <property type="match status" value="1"/>
</dbReference>
<proteinExistence type="predicted"/>